<dbReference type="Gene3D" id="1.20.5.320">
    <property type="entry name" value="6-Phosphogluconate Dehydrogenase, domain 3"/>
    <property type="match status" value="1"/>
</dbReference>
<name>A0A9D0ZRR1_9FIRM</name>
<evidence type="ECO:0000313" key="4">
    <source>
        <dbReference type="Proteomes" id="UP000886786"/>
    </source>
</evidence>
<reference evidence="3" key="2">
    <citation type="journal article" date="2021" name="PeerJ">
        <title>Extensive microbial diversity within the chicken gut microbiome revealed by metagenomics and culture.</title>
        <authorList>
            <person name="Gilroy R."/>
            <person name="Ravi A."/>
            <person name="Getino M."/>
            <person name="Pursley I."/>
            <person name="Horton D.L."/>
            <person name="Alikhan N.F."/>
            <person name="Baker D."/>
            <person name="Gharbi K."/>
            <person name="Hall N."/>
            <person name="Watson M."/>
            <person name="Adriaenssens E.M."/>
            <person name="Foster-Nyarko E."/>
            <person name="Jarju S."/>
            <person name="Secka A."/>
            <person name="Antonio M."/>
            <person name="Oren A."/>
            <person name="Chaudhuri R.R."/>
            <person name="La Ragione R."/>
            <person name="Hildebrand F."/>
            <person name="Pallen M.J."/>
        </authorList>
    </citation>
    <scope>NUCLEOTIDE SEQUENCE</scope>
    <source>
        <strain evidence="3">CHK147-3167</strain>
    </source>
</reference>
<organism evidence="3 4">
    <name type="scientific">Candidatus Coprosoma intestinipullorum</name>
    <dbReference type="NCBI Taxonomy" id="2840752"/>
    <lineage>
        <taxon>Bacteria</taxon>
        <taxon>Bacillati</taxon>
        <taxon>Bacillota</taxon>
        <taxon>Bacillota incertae sedis</taxon>
        <taxon>Candidatus Coprosoma</taxon>
    </lineage>
</organism>
<feature type="coiled-coil region" evidence="1">
    <location>
        <begin position="127"/>
        <end position="164"/>
    </location>
</feature>
<feature type="compositionally biased region" description="Low complexity" evidence="2">
    <location>
        <begin position="169"/>
        <end position="189"/>
    </location>
</feature>
<evidence type="ECO:0000256" key="1">
    <source>
        <dbReference type="SAM" id="Coils"/>
    </source>
</evidence>
<gene>
    <name evidence="3" type="ORF">IAB27_04950</name>
</gene>
<evidence type="ECO:0000256" key="2">
    <source>
        <dbReference type="SAM" id="MobiDB-lite"/>
    </source>
</evidence>
<comment type="caution">
    <text evidence="3">The sequence shown here is derived from an EMBL/GenBank/DDBJ whole genome shotgun (WGS) entry which is preliminary data.</text>
</comment>
<proteinExistence type="predicted"/>
<evidence type="ECO:0000313" key="3">
    <source>
        <dbReference type="EMBL" id="HIQ90952.1"/>
    </source>
</evidence>
<accession>A0A9D0ZRR1</accession>
<dbReference type="AlphaFoldDB" id="A0A9D0ZRR1"/>
<sequence>MNVKVTKDNVCIIERGNVHEGEYKINELSFDFSEEYTSDLVINAVFTNELGKAYQMSIIDNKCHIPAEILADTGQVLLGVYAYKINGEELELRYSPFPTSFNVISGSYDSTAEESQEITPSQFEQYMQALNDGLNQVKDSISELNQATDNANDLVDEINQKLENGEFIGPQGPQGPQGEQGPEGPQGPKGDPGEVTEDTLDNIVSKQTATDSIININDALKYKSFGFKVDGNYHQETTTGKQLFNVNDKYSVYDGFTVDEDGWITINVNNTTGQSVVYANYFTKNLNLKPNTDYNVFLEVKSVSGNGNIRISSKMVTEEVQTEGQFVTYWNYNLTQLSNDKIYNKICTSIGEEEMDNVKHGIRSFVSFDVGQSGSITFRISVIEDTSVTPENFVYEPYTGGIASPNPNYPQDITVFDFDKITKIGQNLFNYQDVKEVNSAYSVDEDGWITINVDNTDGSKGSYYNYYTNNILLKPNKDYNVILEVKDVTGNAGIAVVSRWSPSQGQFSTGFEKKFTDLQSGKIYNKICTTLSDFSQIKVSLRTFCTFNTGESGSITFRISVLEDTSITPENFVYKPYQETNYLIDLQGNEMVSLPNGIKDELQIDKEGNVNLIKNIGKKIFNGIEQGWWLKGTNQFRINLPGLKQWGSLLSDKFIDKNSNEIGTMLAYYPEFIWFIAKETTLEDWQNYIENNPITVYYELAEPQTISLGKLSDLITTEQGSNTFAINGNIDTNISTTYALDVKKYIDNKISTVSQAVIEQE</sequence>
<feature type="region of interest" description="Disordered" evidence="2">
    <location>
        <begin position="165"/>
        <end position="197"/>
    </location>
</feature>
<protein>
    <submittedName>
        <fullName evidence="3">Uncharacterized protein</fullName>
    </submittedName>
</protein>
<keyword evidence="1" id="KW-0175">Coiled coil</keyword>
<reference evidence="3" key="1">
    <citation type="submission" date="2020-10" db="EMBL/GenBank/DDBJ databases">
        <authorList>
            <person name="Gilroy R."/>
        </authorList>
    </citation>
    <scope>NUCLEOTIDE SEQUENCE</scope>
    <source>
        <strain evidence="3">CHK147-3167</strain>
    </source>
</reference>
<dbReference type="Proteomes" id="UP000886786">
    <property type="component" value="Unassembled WGS sequence"/>
</dbReference>
<dbReference type="EMBL" id="DVFV01000092">
    <property type="protein sequence ID" value="HIQ90952.1"/>
    <property type="molecule type" value="Genomic_DNA"/>
</dbReference>